<dbReference type="Gene3D" id="1.10.630.10">
    <property type="entry name" value="Cytochrome P450"/>
    <property type="match status" value="1"/>
</dbReference>
<dbReference type="Proteomes" id="UP000663193">
    <property type="component" value="Chromosome 15"/>
</dbReference>
<evidence type="ECO:0000256" key="4">
    <source>
        <dbReference type="ARBA" id="ARBA00023002"/>
    </source>
</evidence>
<feature type="transmembrane region" description="Helical" evidence="7">
    <location>
        <begin position="106"/>
        <end position="127"/>
    </location>
</feature>
<evidence type="ECO:0000256" key="7">
    <source>
        <dbReference type="SAM" id="Phobius"/>
    </source>
</evidence>
<sequence>MSDVGFARPFGMLESGEKLEVLKKLEDGQRGLGVFGVVPWLFMILTRIPVIRKQHDAFVQGCKKQIMGRQGRKVMVPDIAAALIEDEKSAANPEVSQQWLTGDSRILIVAGSDAVASSLVFAFLYFAQDHRHQITIRSELEDLNDGSGWDASALQTQAPYLNAFIVEVLRLWPPNPSGVLRQTRKEGLKINDRSIPGDITVCTPSRVLHRCKTSHVP</sequence>
<dbReference type="EMBL" id="CP069037">
    <property type="protein sequence ID" value="QRD03285.1"/>
    <property type="molecule type" value="Genomic_DNA"/>
</dbReference>
<reference evidence="9" key="1">
    <citation type="journal article" date="2021" name="BMC Genomics">
        <title>Chromosome-level genome assembly and manually-curated proteome of model necrotroph Parastagonospora nodorum Sn15 reveals a genome-wide trove of candidate effector homologs, and redundancy of virulence-related functions within an accessory chromosome.</title>
        <authorList>
            <person name="Bertazzoni S."/>
            <person name="Jones D.A.B."/>
            <person name="Phan H.T."/>
            <person name="Tan K.-C."/>
            <person name="Hane J.K."/>
        </authorList>
    </citation>
    <scope>NUCLEOTIDE SEQUENCE [LARGE SCALE GENOMIC DNA]</scope>
    <source>
        <strain evidence="9">SN15 / ATCC MYA-4574 / FGSC 10173)</strain>
    </source>
</reference>
<keyword evidence="3" id="KW-0479">Metal-binding</keyword>
<dbReference type="InterPro" id="IPR050121">
    <property type="entry name" value="Cytochrome_P450_monoxygenase"/>
</dbReference>
<accession>A0A7U2FDI9</accession>
<keyword evidence="4" id="KW-0560">Oxidoreductase</keyword>
<dbReference type="AlphaFoldDB" id="A0A7U2FDI9"/>
<gene>
    <name evidence="8" type="ORF">JI435_100640</name>
</gene>
<keyword evidence="6" id="KW-0503">Monooxygenase</keyword>
<dbReference type="GO" id="GO:0020037">
    <property type="term" value="F:heme binding"/>
    <property type="evidence" value="ECO:0007669"/>
    <property type="project" value="InterPro"/>
</dbReference>
<keyword evidence="7" id="KW-1133">Transmembrane helix</keyword>
<dbReference type="GO" id="GO:0016705">
    <property type="term" value="F:oxidoreductase activity, acting on paired donors, with incorporation or reduction of molecular oxygen"/>
    <property type="evidence" value="ECO:0007669"/>
    <property type="project" value="InterPro"/>
</dbReference>
<dbReference type="SUPFAM" id="SSF48264">
    <property type="entry name" value="Cytochrome P450"/>
    <property type="match status" value="1"/>
</dbReference>
<protein>
    <submittedName>
        <fullName evidence="8">Uncharacterized protein</fullName>
    </submittedName>
</protein>
<organism evidence="8 9">
    <name type="scientific">Phaeosphaeria nodorum (strain SN15 / ATCC MYA-4574 / FGSC 10173)</name>
    <name type="common">Glume blotch fungus</name>
    <name type="synonym">Parastagonospora nodorum</name>
    <dbReference type="NCBI Taxonomy" id="321614"/>
    <lineage>
        <taxon>Eukaryota</taxon>
        <taxon>Fungi</taxon>
        <taxon>Dikarya</taxon>
        <taxon>Ascomycota</taxon>
        <taxon>Pezizomycotina</taxon>
        <taxon>Dothideomycetes</taxon>
        <taxon>Pleosporomycetidae</taxon>
        <taxon>Pleosporales</taxon>
        <taxon>Pleosporineae</taxon>
        <taxon>Phaeosphaeriaceae</taxon>
        <taxon>Parastagonospora</taxon>
    </lineage>
</organism>
<evidence type="ECO:0000256" key="6">
    <source>
        <dbReference type="ARBA" id="ARBA00023033"/>
    </source>
</evidence>
<dbReference type="InterPro" id="IPR036396">
    <property type="entry name" value="Cyt_P450_sf"/>
</dbReference>
<dbReference type="Pfam" id="PF00067">
    <property type="entry name" value="p450"/>
    <property type="match status" value="1"/>
</dbReference>
<evidence type="ECO:0000313" key="9">
    <source>
        <dbReference type="Proteomes" id="UP000663193"/>
    </source>
</evidence>
<dbReference type="PANTHER" id="PTHR24305:SF187">
    <property type="entry name" value="P450, PUTATIVE (EUROFUNG)-RELATED"/>
    <property type="match status" value="1"/>
</dbReference>
<keyword evidence="7" id="KW-0812">Transmembrane</keyword>
<dbReference type="PANTHER" id="PTHR24305">
    <property type="entry name" value="CYTOCHROME P450"/>
    <property type="match status" value="1"/>
</dbReference>
<dbReference type="InterPro" id="IPR001128">
    <property type="entry name" value="Cyt_P450"/>
</dbReference>
<comment type="cofactor">
    <cofactor evidence="1">
        <name>heme</name>
        <dbReference type="ChEBI" id="CHEBI:30413"/>
    </cofactor>
</comment>
<evidence type="ECO:0000313" key="8">
    <source>
        <dbReference type="EMBL" id="QRD03285.1"/>
    </source>
</evidence>
<proteinExistence type="inferred from homology"/>
<evidence type="ECO:0000256" key="2">
    <source>
        <dbReference type="ARBA" id="ARBA00010617"/>
    </source>
</evidence>
<name>A0A7U2FDI9_PHANO</name>
<dbReference type="VEuPathDB" id="FungiDB:JI435_100640"/>
<dbReference type="GO" id="GO:0005506">
    <property type="term" value="F:iron ion binding"/>
    <property type="evidence" value="ECO:0007669"/>
    <property type="project" value="InterPro"/>
</dbReference>
<keyword evidence="9" id="KW-1185">Reference proteome</keyword>
<evidence type="ECO:0000256" key="1">
    <source>
        <dbReference type="ARBA" id="ARBA00001971"/>
    </source>
</evidence>
<keyword evidence="7" id="KW-0472">Membrane</keyword>
<comment type="similarity">
    <text evidence="2">Belongs to the cytochrome P450 family.</text>
</comment>
<evidence type="ECO:0000256" key="3">
    <source>
        <dbReference type="ARBA" id="ARBA00022723"/>
    </source>
</evidence>
<evidence type="ECO:0000256" key="5">
    <source>
        <dbReference type="ARBA" id="ARBA00023004"/>
    </source>
</evidence>
<dbReference type="OrthoDB" id="6692864at2759"/>
<dbReference type="GO" id="GO:0004497">
    <property type="term" value="F:monooxygenase activity"/>
    <property type="evidence" value="ECO:0007669"/>
    <property type="project" value="UniProtKB-KW"/>
</dbReference>
<keyword evidence="5" id="KW-0408">Iron</keyword>
<feature type="transmembrane region" description="Helical" evidence="7">
    <location>
        <begin position="32"/>
        <end position="50"/>
    </location>
</feature>